<dbReference type="SUPFAM" id="SSF102712">
    <property type="entry name" value="JAB1/MPN domain"/>
    <property type="match status" value="1"/>
</dbReference>
<dbReference type="GO" id="GO:0008237">
    <property type="term" value="F:metallopeptidase activity"/>
    <property type="evidence" value="ECO:0007669"/>
    <property type="project" value="UniProtKB-KW"/>
</dbReference>
<feature type="domain" description="MPN" evidence="7">
    <location>
        <begin position="108"/>
        <end position="230"/>
    </location>
</feature>
<name>A0A2X1BCV3_BREVE</name>
<proteinExistence type="inferred from homology"/>
<organism evidence="8 9">
    <name type="scientific">Brevundimonas vesicularis</name>
    <name type="common">Pseudomonas vesicularis</name>
    <dbReference type="NCBI Taxonomy" id="41276"/>
    <lineage>
        <taxon>Bacteria</taxon>
        <taxon>Pseudomonadati</taxon>
        <taxon>Pseudomonadota</taxon>
        <taxon>Alphaproteobacteria</taxon>
        <taxon>Caulobacterales</taxon>
        <taxon>Caulobacteraceae</taxon>
        <taxon>Brevundimonas</taxon>
    </lineage>
</organism>
<dbReference type="PROSITE" id="PS50249">
    <property type="entry name" value="MPN"/>
    <property type="match status" value="1"/>
</dbReference>
<dbReference type="InterPro" id="IPR037518">
    <property type="entry name" value="MPN"/>
</dbReference>
<sequence length="230" mass="25126">MRPLSSSTFRPSGLRSGDLFAASPGLEQEMDDATLLSLLMTRTMPERDIAQAAATLLAVFGTVAAVVAADPHELARAATLDATTITDLKMLRRLSIRLARSEACRRPVLSSWSALVAYVRSALAHEPREQFRALYLDKKNILLRDEFRAEGTVDHAPVYPREVVRRALELSASALILVHNHPSGDPAPSRADIEMTRRIVDAAGVFGLQVHDHLVIGRQGTASFKQLGLI</sequence>
<evidence type="ECO:0000256" key="3">
    <source>
        <dbReference type="ARBA" id="ARBA00022801"/>
    </source>
</evidence>
<keyword evidence="1" id="KW-0645">Protease</keyword>
<dbReference type="Gene3D" id="3.40.140.10">
    <property type="entry name" value="Cytidine Deaminase, domain 2"/>
    <property type="match status" value="1"/>
</dbReference>
<gene>
    <name evidence="8" type="primary">ykfG_1</name>
    <name evidence="8" type="ORF">NCTC11166_02608</name>
</gene>
<dbReference type="PANTHER" id="PTHR30471">
    <property type="entry name" value="DNA REPAIR PROTEIN RADC"/>
    <property type="match status" value="1"/>
</dbReference>
<dbReference type="GO" id="GO:0046872">
    <property type="term" value="F:metal ion binding"/>
    <property type="evidence" value="ECO:0007669"/>
    <property type="project" value="UniProtKB-KW"/>
</dbReference>
<protein>
    <submittedName>
        <fullName evidence="8">DNA repair protein RadC</fullName>
    </submittedName>
</protein>
<accession>A0A2X1BCV3</accession>
<dbReference type="NCBIfam" id="NF000642">
    <property type="entry name" value="PRK00024.1"/>
    <property type="match status" value="1"/>
</dbReference>
<dbReference type="Proteomes" id="UP000251186">
    <property type="component" value="Unassembled WGS sequence"/>
</dbReference>
<reference evidence="8 9" key="1">
    <citation type="submission" date="2018-06" db="EMBL/GenBank/DDBJ databases">
        <authorList>
            <consortium name="Pathogen Informatics"/>
            <person name="Doyle S."/>
        </authorList>
    </citation>
    <scope>NUCLEOTIDE SEQUENCE [LARGE SCALE GENOMIC DNA]</scope>
    <source>
        <strain evidence="8 9">NCTC11166</strain>
    </source>
</reference>
<dbReference type="PROSITE" id="PS01302">
    <property type="entry name" value="UPF0758"/>
    <property type="match status" value="1"/>
</dbReference>
<dbReference type="InterPro" id="IPR001405">
    <property type="entry name" value="UPF0758"/>
</dbReference>
<dbReference type="Pfam" id="PF04002">
    <property type="entry name" value="RadC"/>
    <property type="match status" value="1"/>
</dbReference>
<dbReference type="AlphaFoldDB" id="A0A2X1BCV3"/>
<evidence type="ECO:0000256" key="4">
    <source>
        <dbReference type="ARBA" id="ARBA00022833"/>
    </source>
</evidence>
<dbReference type="CDD" id="cd08071">
    <property type="entry name" value="MPN_DUF2466"/>
    <property type="match status" value="1"/>
</dbReference>
<keyword evidence="3" id="KW-0378">Hydrolase</keyword>
<dbReference type="NCBIfam" id="TIGR00608">
    <property type="entry name" value="radc"/>
    <property type="match status" value="1"/>
</dbReference>
<keyword evidence="5" id="KW-0482">Metalloprotease</keyword>
<dbReference type="InterPro" id="IPR020891">
    <property type="entry name" value="UPF0758_CS"/>
</dbReference>
<evidence type="ECO:0000259" key="7">
    <source>
        <dbReference type="PROSITE" id="PS50249"/>
    </source>
</evidence>
<dbReference type="EMBL" id="UAQP01000014">
    <property type="protein sequence ID" value="SPU55213.1"/>
    <property type="molecule type" value="Genomic_DNA"/>
</dbReference>
<dbReference type="GO" id="GO:0006508">
    <property type="term" value="P:proteolysis"/>
    <property type="evidence" value="ECO:0007669"/>
    <property type="project" value="UniProtKB-KW"/>
</dbReference>
<evidence type="ECO:0000256" key="6">
    <source>
        <dbReference type="RuleBase" id="RU003797"/>
    </source>
</evidence>
<evidence type="ECO:0000313" key="9">
    <source>
        <dbReference type="Proteomes" id="UP000251186"/>
    </source>
</evidence>
<evidence type="ECO:0000256" key="2">
    <source>
        <dbReference type="ARBA" id="ARBA00022723"/>
    </source>
</evidence>
<evidence type="ECO:0000256" key="5">
    <source>
        <dbReference type="ARBA" id="ARBA00023049"/>
    </source>
</evidence>
<keyword evidence="4" id="KW-0862">Zinc</keyword>
<evidence type="ECO:0000256" key="1">
    <source>
        <dbReference type="ARBA" id="ARBA00022670"/>
    </source>
</evidence>
<dbReference type="InterPro" id="IPR025657">
    <property type="entry name" value="RadC_JAB"/>
</dbReference>
<keyword evidence="2" id="KW-0479">Metal-binding</keyword>
<dbReference type="PANTHER" id="PTHR30471:SF3">
    <property type="entry name" value="UPF0758 PROTEIN YEES-RELATED"/>
    <property type="match status" value="1"/>
</dbReference>
<comment type="similarity">
    <text evidence="6">Belongs to the UPF0758 family.</text>
</comment>
<evidence type="ECO:0000313" key="8">
    <source>
        <dbReference type="EMBL" id="SPU55213.1"/>
    </source>
</evidence>